<accession>A0A0U5H2R3</accession>
<reference evidence="3" key="1">
    <citation type="journal article" date="2016" name="Environ. Microbiol.">
        <title>The complete genome of a viable archaeum isolated from 123-million-year-old rock salt.</title>
        <authorList>
            <person name="Jaakkola S.T."/>
            <person name="Pfeiffer F."/>
            <person name="Ravantti J.J."/>
            <person name="Guo Q."/>
            <person name="Liu Y."/>
            <person name="Chen X."/>
            <person name="Ma H."/>
            <person name="Yang C."/>
            <person name="Oksanen H.M."/>
            <person name="Bamford D.H."/>
        </authorList>
    </citation>
    <scope>NUCLEOTIDE SEQUENCE</scope>
    <source>
        <strain evidence="3">JI20-1</strain>
    </source>
</reference>
<dbReference type="EMBL" id="LN831302">
    <property type="protein sequence ID" value="CQH58765.1"/>
    <property type="molecule type" value="Genomic_DNA"/>
</dbReference>
<dbReference type="STRING" id="1407499.HHUB_2821"/>
<dbReference type="GeneID" id="26659452"/>
<dbReference type="RefSeq" id="WP_059057229.1">
    <property type="nucleotide sequence ID" value="NZ_CEML01000001.1"/>
</dbReference>
<evidence type="ECO:0000256" key="1">
    <source>
        <dbReference type="SAM" id="MobiDB-lite"/>
    </source>
</evidence>
<protein>
    <submittedName>
        <fullName evidence="2">Uncharacterized protein</fullName>
    </submittedName>
</protein>
<evidence type="ECO:0000313" key="3">
    <source>
        <dbReference type="Proteomes" id="UP000066737"/>
    </source>
</evidence>
<keyword evidence="3" id="KW-1185">Reference proteome</keyword>
<sequence length="296" mass="32434">MADDTFHRRGFVKATGAGVALLTGIVGSVSGEGDDVYDFDPESLTEINDFVEQELVAERTDADAPGIDDVRFRDSFKNDDDLNDAQMSALEEALAPKLTRTVSRSSPSLSTQSAGDTEPTVRVHLDEDAENPFEEWNWERPDYLTKVPETDSTATTDAVTLPGGGGGGTSTEVFTHTQDQVAASVDYTAWRWQCEINWEYDSTEVVEGTFNDLVTYTNYAIDHQGTDANEIRELEEETYTADFEADFHNSGINVCIPGTNTCFSTAQDFSPAQRLEGDTSGNGEVLINSKDTIFDV</sequence>
<dbReference type="Proteomes" id="UP000066737">
    <property type="component" value="Chromosome I"/>
</dbReference>
<dbReference type="KEGG" id="hhb:Hhub_2821"/>
<proteinExistence type="predicted"/>
<organism evidence="2 3">
    <name type="scientific">Halobacterium hubeiense</name>
    <dbReference type="NCBI Taxonomy" id="1407499"/>
    <lineage>
        <taxon>Archaea</taxon>
        <taxon>Methanobacteriati</taxon>
        <taxon>Methanobacteriota</taxon>
        <taxon>Stenosarchaea group</taxon>
        <taxon>Halobacteria</taxon>
        <taxon>Halobacteriales</taxon>
        <taxon>Halobacteriaceae</taxon>
        <taxon>Halobacterium</taxon>
    </lineage>
</organism>
<evidence type="ECO:0000313" key="2">
    <source>
        <dbReference type="EMBL" id="CQH58765.1"/>
    </source>
</evidence>
<dbReference type="AlphaFoldDB" id="A0A0U5H2R3"/>
<feature type="compositionally biased region" description="Polar residues" evidence="1">
    <location>
        <begin position="100"/>
        <end position="115"/>
    </location>
</feature>
<gene>
    <name evidence="2" type="ORF">HHUB_2821</name>
</gene>
<feature type="region of interest" description="Disordered" evidence="1">
    <location>
        <begin position="98"/>
        <end position="120"/>
    </location>
</feature>
<name>A0A0U5H2R3_9EURY</name>